<dbReference type="HAMAP" id="MF_00265">
    <property type="entry name" value="VapC_Nob1"/>
    <property type="match status" value="1"/>
</dbReference>
<comment type="function">
    <text evidence="6">Toxic component of a toxin-antitoxin (TA) system. An RNase.</text>
</comment>
<dbReference type="SUPFAM" id="SSF88723">
    <property type="entry name" value="PIN domain-like"/>
    <property type="match status" value="1"/>
</dbReference>
<keyword evidence="5 6" id="KW-0460">Magnesium</keyword>
<comment type="similarity">
    <text evidence="6">Belongs to the PINc/VapC protein family.</text>
</comment>
<keyword evidence="1 6" id="KW-1277">Toxin-antitoxin system</keyword>
<dbReference type="GO" id="GO:0090729">
    <property type="term" value="F:toxin activity"/>
    <property type="evidence" value="ECO:0007669"/>
    <property type="project" value="UniProtKB-KW"/>
</dbReference>
<dbReference type="EMBL" id="QQZY01000002">
    <property type="protein sequence ID" value="RDI75571.1"/>
    <property type="molecule type" value="Genomic_DNA"/>
</dbReference>
<reference evidence="8 9" key="1">
    <citation type="submission" date="2018-07" db="EMBL/GenBank/DDBJ databases">
        <title>High-quality-draft genome sequence of Gaiella occulta.</title>
        <authorList>
            <person name="Severino R."/>
            <person name="Froufe H.J.C."/>
            <person name="Rainey F.A."/>
            <person name="Barroso C."/>
            <person name="Albuquerque L."/>
            <person name="Lobo-Da-Cunha A."/>
            <person name="Da Costa M.S."/>
            <person name="Egas C."/>
        </authorList>
    </citation>
    <scope>NUCLEOTIDE SEQUENCE [LARGE SCALE GENOMIC DNA]</scope>
    <source>
        <strain evidence="8 9">F2-233</strain>
    </source>
</reference>
<dbReference type="GO" id="GO:0004540">
    <property type="term" value="F:RNA nuclease activity"/>
    <property type="evidence" value="ECO:0007669"/>
    <property type="project" value="InterPro"/>
</dbReference>
<evidence type="ECO:0000313" key="8">
    <source>
        <dbReference type="EMBL" id="RDI75571.1"/>
    </source>
</evidence>
<dbReference type="CDD" id="cd09874">
    <property type="entry name" value="PIN_MT3492-like"/>
    <property type="match status" value="1"/>
</dbReference>
<keyword evidence="2 6" id="KW-0540">Nuclease</keyword>
<evidence type="ECO:0000256" key="6">
    <source>
        <dbReference type="HAMAP-Rule" id="MF_00265"/>
    </source>
</evidence>
<sequence>MVAYFDASAFVKLAITEPHTDEVRAAWDGAQRRLSSQLLYAESRAALARAVRMSRLASPEAAAARALTELLWGGVERVAVTQSLVQRAGDLAEEHGLRGYDAVHLASFEEIADERTVLVASDGDLVSAAAARGFLTLPLPA</sequence>
<dbReference type="Pfam" id="PF01850">
    <property type="entry name" value="PIN"/>
    <property type="match status" value="1"/>
</dbReference>
<feature type="binding site" evidence="6">
    <location>
        <position position="101"/>
    </location>
    <ligand>
        <name>Mg(2+)</name>
        <dbReference type="ChEBI" id="CHEBI:18420"/>
    </ligand>
</feature>
<dbReference type="EC" id="3.1.-.-" evidence="6"/>
<keyword evidence="6" id="KW-0800">Toxin</keyword>
<dbReference type="AlphaFoldDB" id="A0A7M2Z1A4"/>
<evidence type="ECO:0000256" key="2">
    <source>
        <dbReference type="ARBA" id="ARBA00022722"/>
    </source>
</evidence>
<reference evidence="9" key="2">
    <citation type="journal article" date="2019" name="MicrobiologyOpen">
        <title>High-quality draft genome sequence of Gaiella occulta isolated from a 150 meter deep mineral water borehole and comparison with the genome sequences of other deep-branching lineages of the phylum Actinobacteria.</title>
        <authorList>
            <person name="Severino R."/>
            <person name="Froufe H.J.C."/>
            <person name="Barroso C."/>
            <person name="Albuquerque L."/>
            <person name="Lobo-da-Cunha A."/>
            <person name="da Costa M.S."/>
            <person name="Egas C."/>
        </authorList>
    </citation>
    <scope>NUCLEOTIDE SEQUENCE [LARGE SCALE GENOMIC DNA]</scope>
    <source>
        <strain evidence="9">F2-233</strain>
    </source>
</reference>
<keyword evidence="9" id="KW-1185">Reference proteome</keyword>
<dbReference type="GO" id="GO:0000287">
    <property type="term" value="F:magnesium ion binding"/>
    <property type="evidence" value="ECO:0007669"/>
    <property type="project" value="UniProtKB-UniRule"/>
</dbReference>
<dbReference type="Gene3D" id="3.40.50.1010">
    <property type="entry name" value="5'-nuclease"/>
    <property type="match status" value="1"/>
</dbReference>
<feature type="binding site" evidence="6">
    <location>
        <position position="6"/>
    </location>
    <ligand>
        <name>Mg(2+)</name>
        <dbReference type="ChEBI" id="CHEBI:18420"/>
    </ligand>
</feature>
<name>A0A7M2Z1A4_9ACTN</name>
<dbReference type="InterPro" id="IPR022907">
    <property type="entry name" value="VapC_family"/>
</dbReference>
<comment type="caution">
    <text evidence="8">The sequence shown here is derived from an EMBL/GenBank/DDBJ whole genome shotgun (WGS) entry which is preliminary data.</text>
</comment>
<evidence type="ECO:0000256" key="4">
    <source>
        <dbReference type="ARBA" id="ARBA00022801"/>
    </source>
</evidence>
<dbReference type="InterPro" id="IPR002716">
    <property type="entry name" value="PIN_dom"/>
</dbReference>
<organism evidence="8 9">
    <name type="scientific">Gaiella occulta</name>
    <dbReference type="NCBI Taxonomy" id="1002870"/>
    <lineage>
        <taxon>Bacteria</taxon>
        <taxon>Bacillati</taxon>
        <taxon>Actinomycetota</taxon>
        <taxon>Thermoleophilia</taxon>
        <taxon>Gaiellales</taxon>
        <taxon>Gaiellaceae</taxon>
        <taxon>Gaiella</taxon>
    </lineage>
</organism>
<evidence type="ECO:0000256" key="3">
    <source>
        <dbReference type="ARBA" id="ARBA00022723"/>
    </source>
</evidence>
<evidence type="ECO:0000256" key="1">
    <source>
        <dbReference type="ARBA" id="ARBA00022649"/>
    </source>
</evidence>
<evidence type="ECO:0000313" key="9">
    <source>
        <dbReference type="Proteomes" id="UP000254134"/>
    </source>
</evidence>
<evidence type="ECO:0000259" key="7">
    <source>
        <dbReference type="Pfam" id="PF01850"/>
    </source>
</evidence>
<protein>
    <recommendedName>
        <fullName evidence="6">Ribonuclease VapC</fullName>
        <shortName evidence="6">RNase VapC</shortName>
        <ecNumber evidence="6">3.1.-.-</ecNumber>
    </recommendedName>
    <alternativeName>
        <fullName evidence="6">Toxin VapC</fullName>
    </alternativeName>
</protein>
<evidence type="ECO:0000256" key="5">
    <source>
        <dbReference type="ARBA" id="ARBA00022842"/>
    </source>
</evidence>
<dbReference type="Proteomes" id="UP000254134">
    <property type="component" value="Unassembled WGS sequence"/>
</dbReference>
<keyword evidence="3 6" id="KW-0479">Metal-binding</keyword>
<dbReference type="InterPro" id="IPR029060">
    <property type="entry name" value="PIN-like_dom_sf"/>
</dbReference>
<feature type="domain" description="PIN" evidence="7">
    <location>
        <begin position="4"/>
        <end position="126"/>
    </location>
</feature>
<proteinExistence type="inferred from homology"/>
<dbReference type="RefSeq" id="WP_181813437.1">
    <property type="nucleotide sequence ID" value="NZ_QQZY01000002.1"/>
</dbReference>
<dbReference type="GO" id="GO:0016787">
    <property type="term" value="F:hydrolase activity"/>
    <property type="evidence" value="ECO:0007669"/>
    <property type="project" value="UniProtKB-KW"/>
</dbReference>
<accession>A0A7M2Z1A4</accession>
<gene>
    <name evidence="6" type="primary">vapC</name>
    <name evidence="8" type="ORF">Gocc_1369</name>
</gene>
<keyword evidence="4 6" id="KW-0378">Hydrolase</keyword>
<comment type="cofactor">
    <cofactor evidence="6">
        <name>Mg(2+)</name>
        <dbReference type="ChEBI" id="CHEBI:18420"/>
    </cofactor>
</comment>